<gene>
    <name evidence="2" type="ORF">L21TH_1184</name>
</gene>
<organism evidence="2 3">
    <name type="scientific">Caldisalinibacter kiritimatiensis</name>
    <dbReference type="NCBI Taxonomy" id="1304284"/>
    <lineage>
        <taxon>Bacteria</taxon>
        <taxon>Bacillati</taxon>
        <taxon>Bacillota</taxon>
        <taxon>Tissierellia</taxon>
        <taxon>Tissierellales</taxon>
        <taxon>Thermohalobacteraceae</taxon>
        <taxon>Caldisalinibacter</taxon>
    </lineage>
</organism>
<reference evidence="2 3" key="1">
    <citation type="journal article" date="2015" name="Geomicrobiol. J.">
        <title>Caldisalinibacter kiritimatiensis gen. nov., sp. nov., a moderately thermohalophilic thiosulfate-reducing bacterium from a hypersaline microbial mat.</title>
        <authorList>
            <person name="Ben Hania W."/>
            <person name="Joseph M."/>
            <person name="Fiebig A."/>
            <person name="Bunk B."/>
            <person name="Klenk H.-P."/>
            <person name="Fardeau M.-L."/>
            <person name="Spring S."/>
        </authorList>
    </citation>
    <scope>NUCLEOTIDE SEQUENCE [LARGE SCALE GENOMIC DNA]</scope>
    <source>
        <strain evidence="2 3">L21-TH-D2</strain>
    </source>
</reference>
<dbReference type="OrthoDB" id="2878022at2"/>
<evidence type="ECO:0000313" key="2">
    <source>
        <dbReference type="EMBL" id="EOD00732.1"/>
    </source>
</evidence>
<dbReference type="Pfam" id="PF00882">
    <property type="entry name" value="Zn_dep_PLPC"/>
    <property type="match status" value="1"/>
</dbReference>
<feature type="domain" description="Phospholipase C/D" evidence="1">
    <location>
        <begin position="5"/>
        <end position="153"/>
    </location>
</feature>
<dbReference type="eggNOG" id="ENOG50332Q0">
    <property type="taxonomic scope" value="Bacteria"/>
</dbReference>
<dbReference type="EMBL" id="ARZA01000125">
    <property type="protein sequence ID" value="EOD00732.1"/>
    <property type="molecule type" value="Genomic_DNA"/>
</dbReference>
<sequence length="192" mass="22837">MFITTHRLISLKIYDYVKTHFNIELDKNHFMYGNVKPDIAYRLFTKSHTMKDSLGFVIEEINRIINAENITLKQFSVDLGVINHFMTDFFCSAHYYEDEIEGNMMEHIMYEYRIHNRFKKINKKDILNISDYELGKLKRSNLLKTILSVEESYKNNKWNIDNDLVHALKACFLVTSYVIERAISLHRKEKAA</sequence>
<evidence type="ECO:0000259" key="1">
    <source>
        <dbReference type="Pfam" id="PF00882"/>
    </source>
</evidence>
<comment type="caution">
    <text evidence="2">The sequence shown here is derived from an EMBL/GenBank/DDBJ whole genome shotgun (WGS) entry which is preliminary data.</text>
</comment>
<evidence type="ECO:0000313" key="3">
    <source>
        <dbReference type="Proteomes" id="UP000013378"/>
    </source>
</evidence>
<protein>
    <recommendedName>
        <fullName evidence="1">Phospholipase C/D domain-containing protein</fullName>
    </recommendedName>
</protein>
<dbReference type="Proteomes" id="UP000013378">
    <property type="component" value="Unassembled WGS sequence"/>
</dbReference>
<name>R1AVN7_9FIRM</name>
<accession>R1AVN7</accession>
<dbReference type="RefSeq" id="WP_006311779.1">
    <property type="nucleotide sequence ID" value="NZ_ARZA01000125.1"/>
</dbReference>
<keyword evidence="3" id="KW-1185">Reference proteome</keyword>
<dbReference type="STRING" id="1304284.L21TH_1184"/>
<dbReference type="AlphaFoldDB" id="R1AVN7"/>
<dbReference type="InterPro" id="IPR029002">
    <property type="entry name" value="PLPC/GPLD1"/>
</dbReference>
<proteinExistence type="predicted"/>